<dbReference type="HOGENOM" id="CLU_013446_4_0_9"/>
<feature type="domain" description="Bacterial type II secretion system protein E" evidence="2">
    <location>
        <begin position="198"/>
        <end position="212"/>
    </location>
</feature>
<accession>K0B0W5</accession>
<evidence type="ECO:0000313" key="4">
    <source>
        <dbReference type="Proteomes" id="UP000006094"/>
    </source>
</evidence>
<dbReference type="eggNOG" id="COG2805">
    <property type="taxonomic scope" value="Bacteria"/>
</dbReference>
<dbReference type="KEGG" id="cad:Curi_c12750"/>
<dbReference type="PANTHER" id="PTHR30486">
    <property type="entry name" value="TWITCHING MOTILITY PROTEIN PILT"/>
    <property type="match status" value="1"/>
</dbReference>
<evidence type="ECO:0000313" key="3">
    <source>
        <dbReference type="EMBL" id="AFS78286.1"/>
    </source>
</evidence>
<dbReference type="PATRIC" id="fig|1128398.3.peg.1294"/>
<dbReference type="RefSeq" id="WP_014967423.1">
    <property type="nucleotide sequence ID" value="NC_018664.1"/>
</dbReference>
<dbReference type="GO" id="GO:0005524">
    <property type="term" value="F:ATP binding"/>
    <property type="evidence" value="ECO:0007669"/>
    <property type="project" value="InterPro"/>
</dbReference>
<dbReference type="EMBL" id="CP003326">
    <property type="protein sequence ID" value="AFS78286.1"/>
    <property type="molecule type" value="Genomic_DNA"/>
</dbReference>
<dbReference type="Pfam" id="PF00437">
    <property type="entry name" value="T2SSE"/>
    <property type="match status" value="1"/>
</dbReference>
<dbReference type="SMART" id="SM00382">
    <property type="entry name" value="AAA"/>
    <property type="match status" value="1"/>
</dbReference>
<dbReference type="SUPFAM" id="SSF52540">
    <property type="entry name" value="P-loop containing nucleoside triphosphate hydrolases"/>
    <property type="match status" value="1"/>
</dbReference>
<dbReference type="GO" id="GO:0016887">
    <property type="term" value="F:ATP hydrolysis activity"/>
    <property type="evidence" value="ECO:0007669"/>
    <property type="project" value="InterPro"/>
</dbReference>
<dbReference type="PROSITE" id="PS00662">
    <property type="entry name" value="T2SP_E"/>
    <property type="match status" value="1"/>
</dbReference>
<evidence type="ECO:0000259" key="2">
    <source>
        <dbReference type="PROSITE" id="PS00662"/>
    </source>
</evidence>
<dbReference type="CDD" id="cd01131">
    <property type="entry name" value="PilT"/>
    <property type="match status" value="1"/>
</dbReference>
<comment type="similarity">
    <text evidence="1">Belongs to the GSP E family.</text>
</comment>
<gene>
    <name evidence="3" type="primary">pilT</name>
    <name evidence="3" type="ordered locus">Curi_c12750</name>
</gene>
<dbReference type="NCBIfam" id="TIGR01420">
    <property type="entry name" value="pilT_fam"/>
    <property type="match status" value="1"/>
</dbReference>
<dbReference type="Gene3D" id="3.40.50.300">
    <property type="entry name" value="P-loop containing nucleotide triphosphate hydrolases"/>
    <property type="match status" value="1"/>
</dbReference>
<dbReference type="AlphaFoldDB" id="K0B0W5"/>
<dbReference type="STRING" id="1128398.Curi_c12750"/>
<dbReference type="OrthoDB" id="9808272at2"/>
<name>K0B0W5_GOTA9</name>
<keyword evidence="4" id="KW-1185">Reference proteome</keyword>
<dbReference type="InterPro" id="IPR050921">
    <property type="entry name" value="T4SS_GSP_E_ATPase"/>
</dbReference>
<evidence type="ECO:0000256" key="1">
    <source>
        <dbReference type="ARBA" id="ARBA00006611"/>
    </source>
</evidence>
<dbReference type="InterPro" id="IPR027417">
    <property type="entry name" value="P-loop_NTPase"/>
</dbReference>
<sequence length="359" mass="39898">MNKKILSIEELLVKIRDKKASDLHLTANMPPLARASGEIIQIDDEVLTNQDIKELVYSVLTDTQKQILEDKLSVDLAISVLNIGRFRVHVYHQRGNMTAVLRRLSDDNPDLKKLGLPKVVENVCELKSGLVLVTGATGSGKSTTLAAIIDRINQNYSKNIITIEDPIEYVHMNKKSIINQRELYTDVDSFPDALRGALRADPDIILVGEMRDLDTIRTAIMAAETGHLVFATLHSRDAVSSINRMIGVFTPQEQQQIRQQLSVSLKAVISQQLLPRKSGDGIVLACEIMNVTPAISNLIRLEKQEHMYMSIETGFDAGMQTMEQSLIQLVKSGDIDISTAKISSKNASMIEQRLNTINT</sequence>
<dbReference type="InterPro" id="IPR001482">
    <property type="entry name" value="T2SS/T4SS_dom"/>
</dbReference>
<dbReference type="InterPro" id="IPR006321">
    <property type="entry name" value="PilT/PilU"/>
</dbReference>
<dbReference type="Proteomes" id="UP000006094">
    <property type="component" value="Chromosome"/>
</dbReference>
<organism evidence="3 4">
    <name type="scientific">Gottschalkia acidurici (strain ATCC 7906 / DSM 604 / BCRC 14475 / CIP 104303 / KCTC 5404 / NCIMB 10678 / 9a)</name>
    <name type="common">Clostridium acidurici</name>
    <dbReference type="NCBI Taxonomy" id="1128398"/>
    <lineage>
        <taxon>Bacteria</taxon>
        <taxon>Bacillati</taxon>
        <taxon>Bacillota</taxon>
        <taxon>Tissierellia</taxon>
        <taxon>Tissierellales</taxon>
        <taxon>Gottschalkiaceae</taxon>
        <taxon>Gottschalkia</taxon>
    </lineage>
</organism>
<protein>
    <submittedName>
        <fullName evidence="3">Twitching mobility protein PilT</fullName>
    </submittedName>
</protein>
<dbReference type="InterPro" id="IPR003593">
    <property type="entry name" value="AAA+_ATPase"/>
</dbReference>
<dbReference type="Gene3D" id="3.30.450.90">
    <property type="match status" value="1"/>
</dbReference>
<proteinExistence type="inferred from homology"/>
<reference evidence="3 4" key="1">
    <citation type="journal article" date="2012" name="PLoS ONE">
        <title>The purine-utilizing bacterium Clostridium acidurici 9a: a genome-guided metabolic reconsideration.</title>
        <authorList>
            <person name="Hartwich K."/>
            <person name="Poehlein A."/>
            <person name="Daniel R."/>
        </authorList>
    </citation>
    <scope>NUCLEOTIDE SEQUENCE [LARGE SCALE GENOMIC DNA]</scope>
    <source>
        <strain evidence="4">ATCC 7906 / DSM 604 / BCRC 14475 / CIP 104303 / KCTC 5404 / NCIMB 10678 / 9a</strain>
    </source>
</reference>